<comment type="caution">
    <text evidence="2">The sequence shown here is derived from an EMBL/GenBank/DDBJ whole genome shotgun (WGS) entry which is preliminary data.</text>
</comment>
<accession>A0A8J4EV29</accession>
<dbReference type="EMBL" id="BNCO01000005">
    <property type="protein sequence ID" value="GIL48158.1"/>
    <property type="molecule type" value="Genomic_DNA"/>
</dbReference>
<feature type="non-terminal residue" evidence="2">
    <location>
        <position position="1"/>
    </location>
</feature>
<evidence type="ECO:0000313" key="2">
    <source>
        <dbReference type="EMBL" id="GIL48158.1"/>
    </source>
</evidence>
<keyword evidence="3" id="KW-1185">Reference proteome</keyword>
<proteinExistence type="predicted"/>
<gene>
    <name evidence="2" type="ORF">Vafri_4847</name>
</gene>
<protein>
    <submittedName>
        <fullName evidence="2">Uncharacterized protein</fullName>
    </submittedName>
</protein>
<evidence type="ECO:0000256" key="1">
    <source>
        <dbReference type="SAM" id="MobiDB-lite"/>
    </source>
</evidence>
<reference evidence="2" key="1">
    <citation type="journal article" date="2021" name="Proc. Natl. Acad. Sci. U.S.A.">
        <title>Three genomes in the algal genus Volvox reveal the fate of a haploid sex-determining region after a transition to homothallism.</title>
        <authorList>
            <person name="Yamamoto K."/>
            <person name="Hamaji T."/>
            <person name="Kawai-Toyooka H."/>
            <person name="Matsuzaki R."/>
            <person name="Takahashi F."/>
            <person name="Nishimura Y."/>
            <person name="Kawachi M."/>
            <person name="Noguchi H."/>
            <person name="Minakuchi Y."/>
            <person name="Umen J.G."/>
            <person name="Toyoda A."/>
            <person name="Nozaki H."/>
        </authorList>
    </citation>
    <scope>NUCLEOTIDE SEQUENCE</scope>
    <source>
        <strain evidence="2">NIES-3780</strain>
    </source>
</reference>
<organism evidence="2 3">
    <name type="scientific">Volvox africanus</name>
    <dbReference type="NCBI Taxonomy" id="51714"/>
    <lineage>
        <taxon>Eukaryota</taxon>
        <taxon>Viridiplantae</taxon>
        <taxon>Chlorophyta</taxon>
        <taxon>core chlorophytes</taxon>
        <taxon>Chlorophyceae</taxon>
        <taxon>CS clade</taxon>
        <taxon>Chlamydomonadales</taxon>
        <taxon>Volvocaceae</taxon>
        <taxon>Volvox</taxon>
    </lineage>
</organism>
<dbReference type="Proteomes" id="UP000747399">
    <property type="component" value="Unassembled WGS sequence"/>
</dbReference>
<feature type="region of interest" description="Disordered" evidence="1">
    <location>
        <begin position="1"/>
        <end position="30"/>
    </location>
</feature>
<sequence length="103" mass="10726">GTGPLTHGSTDPWVVSLAGRPLRPPTPAGDSEFFPSLTTAVVVGSGSPSRFIATCKAASFESSSAAADGGGCAAWSWRRRRRWRPSAAASILLIILSITIRTD</sequence>
<evidence type="ECO:0000313" key="3">
    <source>
        <dbReference type="Proteomes" id="UP000747399"/>
    </source>
</evidence>
<name>A0A8J4EV29_9CHLO</name>
<dbReference type="AlphaFoldDB" id="A0A8J4EV29"/>